<accession>A0ABQ8G7R9</accession>
<name>A0ABQ8G7R9_9PEZI</name>
<evidence type="ECO:0008006" key="3">
    <source>
        <dbReference type="Google" id="ProtNLM"/>
    </source>
</evidence>
<protein>
    <recommendedName>
        <fullName evidence="3">Methyltransferase type 11</fullName>
    </recommendedName>
</protein>
<evidence type="ECO:0000313" key="1">
    <source>
        <dbReference type="EMBL" id="KAH7047463.1"/>
    </source>
</evidence>
<dbReference type="Proteomes" id="UP000774617">
    <property type="component" value="Unassembled WGS sequence"/>
</dbReference>
<evidence type="ECO:0000313" key="2">
    <source>
        <dbReference type="Proteomes" id="UP000774617"/>
    </source>
</evidence>
<proteinExistence type="predicted"/>
<sequence length="125" mass="13393">MADNAPTNAPATGLIEVDENADMSDSAYAGSDASDLTSVVSAMRKGMQENCRVYPTCGTHGMQPGSSQSMDVSEYGVPIDERELDRQDLHHDAYTMLQDDKLHLAPLSASVQEILDIGTGTGIWC</sequence>
<organism evidence="1 2">
    <name type="scientific">Macrophomina phaseolina</name>
    <dbReference type="NCBI Taxonomy" id="35725"/>
    <lineage>
        <taxon>Eukaryota</taxon>
        <taxon>Fungi</taxon>
        <taxon>Dikarya</taxon>
        <taxon>Ascomycota</taxon>
        <taxon>Pezizomycotina</taxon>
        <taxon>Dothideomycetes</taxon>
        <taxon>Dothideomycetes incertae sedis</taxon>
        <taxon>Botryosphaeriales</taxon>
        <taxon>Botryosphaeriaceae</taxon>
        <taxon>Macrophomina</taxon>
    </lineage>
</organism>
<gene>
    <name evidence="1" type="ORF">B0J12DRAFT_666933</name>
</gene>
<dbReference type="EMBL" id="JAGTJR010000016">
    <property type="protein sequence ID" value="KAH7047463.1"/>
    <property type="molecule type" value="Genomic_DNA"/>
</dbReference>
<reference evidence="1 2" key="1">
    <citation type="journal article" date="2021" name="Nat. Commun.">
        <title>Genetic determinants of endophytism in the Arabidopsis root mycobiome.</title>
        <authorList>
            <person name="Mesny F."/>
            <person name="Miyauchi S."/>
            <person name="Thiergart T."/>
            <person name="Pickel B."/>
            <person name="Atanasova L."/>
            <person name="Karlsson M."/>
            <person name="Huettel B."/>
            <person name="Barry K.W."/>
            <person name="Haridas S."/>
            <person name="Chen C."/>
            <person name="Bauer D."/>
            <person name="Andreopoulos W."/>
            <person name="Pangilinan J."/>
            <person name="LaButti K."/>
            <person name="Riley R."/>
            <person name="Lipzen A."/>
            <person name="Clum A."/>
            <person name="Drula E."/>
            <person name="Henrissat B."/>
            <person name="Kohler A."/>
            <person name="Grigoriev I.V."/>
            <person name="Martin F.M."/>
            <person name="Hacquard S."/>
        </authorList>
    </citation>
    <scope>NUCLEOTIDE SEQUENCE [LARGE SCALE GENOMIC DNA]</scope>
    <source>
        <strain evidence="1 2">MPI-SDFR-AT-0080</strain>
    </source>
</reference>
<comment type="caution">
    <text evidence="1">The sequence shown here is derived from an EMBL/GenBank/DDBJ whole genome shotgun (WGS) entry which is preliminary data.</text>
</comment>
<keyword evidence="2" id="KW-1185">Reference proteome</keyword>